<comment type="caution">
    <text evidence="1">The sequence shown here is derived from an EMBL/GenBank/DDBJ whole genome shotgun (WGS) entry which is preliminary data.</text>
</comment>
<dbReference type="Proteomes" id="UP000824193">
    <property type="component" value="Unassembled WGS sequence"/>
</dbReference>
<reference evidence="1" key="2">
    <citation type="submission" date="2021-04" db="EMBL/GenBank/DDBJ databases">
        <authorList>
            <person name="Gilroy R."/>
        </authorList>
    </citation>
    <scope>NUCLEOTIDE SEQUENCE</scope>
    <source>
        <strain evidence="1">2239</strain>
    </source>
</reference>
<keyword evidence="1" id="KW-0255">Endonuclease</keyword>
<reference evidence="1" key="1">
    <citation type="journal article" date="2021" name="PeerJ">
        <title>Extensive microbial diversity within the chicken gut microbiome revealed by metagenomics and culture.</title>
        <authorList>
            <person name="Gilroy R."/>
            <person name="Ravi A."/>
            <person name="Getino M."/>
            <person name="Pursley I."/>
            <person name="Horton D.L."/>
            <person name="Alikhan N.F."/>
            <person name="Baker D."/>
            <person name="Gharbi K."/>
            <person name="Hall N."/>
            <person name="Watson M."/>
            <person name="Adriaenssens E.M."/>
            <person name="Foster-Nyarko E."/>
            <person name="Jarju S."/>
            <person name="Secka A."/>
            <person name="Antonio M."/>
            <person name="Oren A."/>
            <person name="Chaudhuri R.R."/>
            <person name="La Ragione R."/>
            <person name="Hildebrand F."/>
            <person name="Pallen M.J."/>
        </authorList>
    </citation>
    <scope>NUCLEOTIDE SEQUENCE</scope>
    <source>
        <strain evidence="1">2239</strain>
    </source>
</reference>
<sequence>MFVEPNHIFNLMDTNGRRSDVLNALKVYLEILEELKETWPSEKWGTYPASLAQFLFYEKALDKSKDVFQVHRKYDAFVQALGAERQTFIDRDEGWVQKNFARFARVLDESIEKRARHYTSNLVKMGFSTEDRNITEAGYAYLRGSVQRDALEGILPLDNINIALLRQLAKLKIFGESRQGRRQYYAPFLMALTLLLEGEAVSGHTFEIVVQGLSPYANDSLKEAIRSNSVTAEQLEEIICDINITLPGELAGKSDLDYAVFQTVFKSSKSNATISKAYYAFFCALRDFLQSRSHGDYERLLECFDREDAPLINKAFGCGRAVFDIGNRGNHHSLEEFLEKNAGHPLLCATDFISAFYTTYARSKWIDGIREYSDTTLRLLGATGLFKFKRLPELAYQEVLSRMFCADRLREHIFGEMTEDEYRRYEKDEDCYLGKNVSIANIFHYSAVEVETITQQIEDHLGVTTAAAANELLVGQKSADFAAHIRSKYPREKVIELLALFSDRRNDLKIKKEVNDAATVPTIYEYIVGIAWYYLSNEEFDLYNSFNLTLNADFEPVIHAGGGEGDIVIHYPEIVVMLEVTLMKKQVQKRGEWEPVLRHSLNLKADNEPKETITFFIADELDYNTINIWRAVASASLESTNTHVPVDGVVIMPFTSLEIRDFLQNNVYYKKIVNAVKTSFASVPAIANTAWREEIMENLSD</sequence>
<gene>
    <name evidence="1" type="ORF">H9865_11910</name>
</gene>
<keyword evidence="1" id="KW-0378">Hydrolase</keyword>
<dbReference type="EMBL" id="DXFW01000040">
    <property type="protein sequence ID" value="HIX06782.1"/>
    <property type="molecule type" value="Genomic_DNA"/>
</dbReference>
<name>A0A9D1V662_9FIRM</name>
<organism evidence="1 2">
    <name type="scientific">Candidatus Allofournierella pullicola</name>
    <dbReference type="NCBI Taxonomy" id="2838596"/>
    <lineage>
        <taxon>Bacteria</taxon>
        <taxon>Bacillati</taxon>
        <taxon>Bacillota</taxon>
        <taxon>Clostridia</taxon>
        <taxon>Eubacteriales</taxon>
        <taxon>Oscillospiraceae</taxon>
        <taxon>Allofournierella</taxon>
    </lineage>
</organism>
<dbReference type="Gene3D" id="3.40.91.50">
    <property type="match status" value="1"/>
</dbReference>
<accession>A0A9D1V662</accession>
<dbReference type="GO" id="GO:0016787">
    <property type="term" value="F:hydrolase activity"/>
    <property type="evidence" value="ECO:0007669"/>
    <property type="project" value="UniProtKB-KW"/>
</dbReference>
<evidence type="ECO:0000313" key="2">
    <source>
        <dbReference type="Proteomes" id="UP000824193"/>
    </source>
</evidence>
<evidence type="ECO:0000313" key="1">
    <source>
        <dbReference type="EMBL" id="HIX06782.1"/>
    </source>
</evidence>
<dbReference type="EC" id="3.1.21.-" evidence="1"/>
<dbReference type="Pfam" id="PF09491">
    <property type="entry name" value="RE_AlwI"/>
    <property type="match status" value="1"/>
</dbReference>
<protein>
    <submittedName>
        <fullName evidence="1">AlwI family type II restriction endonuclease</fullName>
        <ecNumber evidence="1">3.1.21.-</ecNumber>
    </submittedName>
</protein>
<dbReference type="InterPro" id="IPR018573">
    <property type="entry name" value="Restrct_endonuc_II_AlwI"/>
</dbReference>
<proteinExistence type="predicted"/>
<keyword evidence="1" id="KW-0540">Nuclease</keyword>
<dbReference type="AlphaFoldDB" id="A0A9D1V662"/>
<dbReference type="GO" id="GO:0004519">
    <property type="term" value="F:endonuclease activity"/>
    <property type="evidence" value="ECO:0007669"/>
    <property type="project" value="UniProtKB-KW"/>
</dbReference>